<dbReference type="RefSeq" id="WP_067061594.1">
    <property type="nucleotide sequence ID" value="NZ_CP014699.1"/>
</dbReference>
<reference evidence="6" key="2">
    <citation type="submission" date="2016-03" db="EMBL/GenBank/DDBJ databases">
        <title>Streptococcus antelopensis sp. nov., isolated from the feces of the Tibetan antelope (Pantholops hodgsonii) in Hoh Xil National Nature Reserve, Qinghai, China.</title>
        <authorList>
            <person name="Bai X."/>
        </authorList>
    </citation>
    <scope>NUCLEOTIDE SEQUENCE [LARGE SCALE GENOMIC DNA]</scope>
    <source>
        <strain evidence="6">TA 26</strain>
    </source>
</reference>
<protein>
    <recommendedName>
        <fullName evidence="4">AAA+ ATPase domain-containing protein</fullName>
    </recommendedName>
</protein>
<sequence length="623" mass="72241">MKYYRVQTTVEGEFRQELDVHFLEKYGYLYFPGQEREIYIVSNDVKSRKDLDSSLDIIYKNPVDIMTYDSISDKDFTTKVDKEKLGIFGYFLLDRPERDEKDVLTVDYGVFSELETIVSLDDFKEKITHLVTYLNHQNQMNTQIEKEDIFLIFNGGNGTGKKYAINFLERLFHLTSVTVDGSLFFLPKIDVKQFPVMVNFFKTRPRAKIEFLENLRLKESANICLIIANSATEAENIRRELYQTYYKIEIINFPNYDLEALTKIGVKMLTKRYIFVNNEILSAIIRDDSNCRDAKKIRHLAQDIYHFALASDYDFSDESLLDLKSFKPREVKQHVPPPNAQIKLDAMIGLERVKSLLKQQVAFSQLQKLRKNQGIQVDNFHKHLVFSGNPGTGKTEVARLYTDILYHHEIIRENKLVEVGRADLIGEYVGHTAPKVKRVFNSASGGVLFIDEAYSLIPESERDFANEAISAVIQEMENRRDEVLVIFAGYRDLMRTFIKTNPGLQSRISREIYFEDYSIDELYAIFQLMLRQKSYSCSVECGELLKAHFSQIIQTSHFGNARYVRKVIDSVVQHQAIRIMNHCNAESLTKEELNLIIGTDIELAVQDFSDINKNGNVIGFRMR</sequence>
<dbReference type="PRINTS" id="PR00819">
    <property type="entry name" value="CBXCFQXSUPER"/>
</dbReference>
<dbReference type="Pfam" id="PF00004">
    <property type="entry name" value="AAA"/>
    <property type="match status" value="1"/>
</dbReference>
<feature type="domain" description="AAA+ ATPase" evidence="4">
    <location>
        <begin position="147"/>
        <end position="303"/>
    </location>
</feature>
<name>A0A172Q6W8_9STRE</name>
<dbReference type="PANTHER" id="PTHR43392:SF2">
    <property type="entry name" value="AAA-TYPE ATPASE FAMILY PROTEIN _ ANKYRIN REPEAT FAMILY PROTEIN"/>
    <property type="match status" value="1"/>
</dbReference>
<evidence type="ECO:0000256" key="2">
    <source>
        <dbReference type="ARBA" id="ARBA00022741"/>
    </source>
</evidence>
<dbReference type="AlphaFoldDB" id="A0A172Q6W8"/>
<dbReference type="GO" id="GO:0005524">
    <property type="term" value="F:ATP binding"/>
    <property type="evidence" value="ECO:0007669"/>
    <property type="project" value="UniProtKB-KW"/>
</dbReference>
<keyword evidence="6" id="KW-1185">Reference proteome</keyword>
<dbReference type="Pfam" id="PF17866">
    <property type="entry name" value="AAA_lid_6"/>
    <property type="match status" value="1"/>
</dbReference>
<dbReference type="OrthoDB" id="9806903at2"/>
<organism evidence="5 6">
    <name type="scientific">Streptococcus pantholopis</name>
    <dbReference type="NCBI Taxonomy" id="1811193"/>
    <lineage>
        <taxon>Bacteria</taxon>
        <taxon>Bacillati</taxon>
        <taxon>Bacillota</taxon>
        <taxon>Bacilli</taxon>
        <taxon>Lactobacillales</taxon>
        <taxon>Streptococcaceae</taxon>
        <taxon>Streptococcus</taxon>
    </lineage>
</organism>
<proteinExistence type="inferred from homology"/>
<dbReference type="SMART" id="SM00382">
    <property type="entry name" value="AAA"/>
    <property type="match status" value="2"/>
</dbReference>
<dbReference type="Gene3D" id="3.40.50.300">
    <property type="entry name" value="P-loop containing nucleotide triphosphate hydrolases"/>
    <property type="match status" value="1"/>
</dbReference>
<dbReference type="CDD" id="cd00009">
    <property type="entry name" value="AAA"/>
    <property type="match status" value="1"/>
</dbReference>
<accession>A0A172Q6W8</accession>
<dbReference type="Proteomes" id="UP000077317">
    <property type="component" value="Chromosome"/>
</dbReference>
<keyword evidence="2" id="KW-0547">Nucleotide-binding</keyword>
<dbReference type="FunFam" id="3.40.50.300:FF:000216">
    <property type="entry name" value="Type VII secretion ATPase EccA"/>
    <property type="match status" value="1"/>
</dbReference>
<dbReference type="InterPro" id="IPR003959">
    <property type="entry name" value="ATPase_AAA_core"/>
</dbReference>
<feature type="domain" description="AAA+ ATPase" evidence="4">
    <location>
        <begin position="380"/>
        <end position="518"/>
    </location>
</feature>
<dbReference type="InterPro" id="IPR050773">
    <property type="entry name" value="CbxX/CfxQ_RuBisCO_ESX"/>
</dbReference>
<evidence type="ECO:0000313" key="5">
    <source>
        <dbReference type="EMBL" id="AND79229.1"/>
    </source>
</evidence>
<dbReference type="SUPFAM" id="SSF52540">
    <property type="entry name" value="P-loop containing nucleoside triphosphate hydrolases"/>
    <property type="match status" value="2"/>
</dbReference>
<reference evidence="5 6" key="1">
    <citation type="journal article" date="2016" name="Int. J. Syst. Evol. Microbiol.">
        <title>Streptococcuspantholopis sp. nov., isolated from faeces of the Tibetan antelope (Pantholops hodgsonii).</title>
        <authorList>
            <person name="Bai X."/>
            <person name="Xiong Y."/>
            <person name="Lu S."/>
            <person name="Jin D."/>
            <person name="Lai X."/>
            <person name="Yang J."/>
            <person name="Niu L."/>
            <person name="Hu S."/>
            <person name="Meng X."/>
            <person name="Pu J."/>
            <person name="Ye C."/>
            <person name="Xu J."/>
        </authorList>
    </citation>
    <scope>NUCLEOTIDE SEQUENCE [LARGE SCALE GENOMIC DNA]</scope>
    <source>
        <strain evidence="5 6">TA 26</strain>
    </source>
</reference>
<dbReference type="InterPro" id="IPR041627">
    <property type="entry name" value="AAA_lid_6"/>
</dbReference>
<dbReference type="Gene3D" id="1.10.8.60">
    <property type="match status" value="1"/>
</dbReference>
<evidence type="ECO:0000256" key="1">
    <source>
        <dbReference type="ARBA" id="ARBA00010378"/>
    </source>
</evidence>
<comment type="similarity">
    <text evidence="1">Belongs to the CbxX/CfxQ family.</text>
</comment>
<dbReference type="KEGG" id="spat:A0O21_03880"/>
<dbReference type="PANTHER" id="PTHR43392">
    <property type="entry name" value="AAA-TYPE ATPASE FAMILY PROTEIN / ANKYRIN REPEAT FAMILY PROTEIN"/>
    <property type="match status" value="1"/>
</dbReference>
<gene>
    <name evidence="5" type="ORF">A0O21_03880</name>
</gene>
<dbReference type="InterPro" id="IPR003593">
    <property type="entry name" value="AAA+_ATPase"/>
</dbReference>
<dbReference type="STRING" id="1811193.A0O21_03880"/>
<evidence type="ECO:0000313" key="6">
    <source>
        <dbReference type="Proteomes" id="UP000077317"/>
    </source>
</evidence>
<dbReference type="InterPro" id="IPR027417">
    <property type="entry name" value="P-loop_NTPase"/>
</dbReference>
<dbReference type="GO" id="GO:0016887">
    <property type="term" value="F:ATP hydrolysis activity"/>
    <property type="evidence" value="ECO:0007669"/>
    <property type="project" value="InterPro"/>
</dbReference>
<evidence type="ECO:0000256" key="3">
    <source>
        <dbReference type="ARBA" id="ARBA00022840"/>
    </source>
</evidence>
<keyword evidence="3" id="KW-0067">ATP-binding</keyword>
<dbReference type="InterPro" id="IPR000641">
    <property type="entry name" value="CbxX/CfxQ"/>
</dbReference>
<evidence type="ECO:0000259" key="4">
    <source>
        <dbReference type="SMART" id="SM00382"/>
    </source>
</evidence>
<dbReference type="EMBL" id="CP014699">
    <property type="protein sequence ID" value="AND79229.1"/>
    <property type="molecule type" value="Genomic_DNA"/>
</dbReference>